<evidence type="ECO:0000256" key="4">
    <source>
        <dbReference type="ARBA" id="ARBA00022723"/>
    </source>
</evidence>
<accession>A0AAN8A6R5</accession>
<organism evidence="12 13">
    <name type="scientific">Arxiozyma heterogenica</name>
    <dbReference type="NCBI Taxonomy" id="278026"/>
    <lineage>
        <taxon>Eukaryota</taxon>
        <taxon>Fungi</taxon>
        <taxon>Dikarya</taxon>
        <taxon>Ascomycota</taxon>
        <taxon>Saccharomycotina</taxon>
        <taxon>Saccharomycetes</taxon>
        <taxon>Saccharomycetales</taxon>
        <taxon>Saccharomycetaceae</taxon>
        <taxon>Arxiozyma</taxon>
    </lineage>
</organism>
<evidence type="ECO:0000256" key="8">
    <source>
        <dbReference type="SAM" id="Coils"/>
    </source>
</evidence>
<evidence type="ECO:0008006" key="14">
    <source>
        <dbReference type="Google" id="ProtNLM"/>
    </source>
</evidence>
<evidence type="ECO:0000256" key="5">
    <source>
        <dbReference type="ARBA" id="ARBA00022771"/>
    </source>
</evidence>
<dbReference type="GO" id="GO:0003688">
    <property type="term" value="F:DNA replication origin binding"/>
    <property type="evidence" value="ECO:0007669"/>
    <property type="project" value="TreeGrafter"/>
</dbReference>
<keyword evidence="3" id="KW-0235">DNA replication</keyword>
<dbReference type="FunFam" id="2.40.50.140:FF:000368">
    <property type="entry name" value="Mcm10p"/>
    <property type="match status" value="1"/>
</dbReference>
<dbReference type="EMBL" id="JAWIZZ010000056">
    <property type="protein sequence ID" value="KAK5774116.1"/>
    <property type="molecule type" value="Genomic_DNA"/>
</dbReference>
<evidence type="ECO:0000259" key="11">
    <source>
        <dbReference type="Pfam" id="PF22379"/>
    </source>
</evidence>
<dbReference type="SUPFAM" id="SSF50249">
    <property type="entry name" value="Nucleic acid-binding proteins"/>
    <property type="match status" value="1"/>
</dbReference>
<evidence type="ECO:0000256" key="7">
    <source>
        <dbReference type="ARBA" id="ARBA00023242"/>
    </source>
</evidence>
<keyword evidence="5" id="KW-0863">Zinc-finger</keyword>
<dbReference type="GO" id="GO:0003697">
    <property type="term" value="F:single-stranded DNA binding"/>
    <property type="evidence" value="ECO:0007669"/>
    <property type="project" value="InterPro"/>
</dbReference>
<evidence type="ECO:0000259" key="10">
    <source>
        <dbReference type="Pfam" id="PF09329"/>
    </source>
</evidence>
<protein>
    <recommendedName>
        <fullName evidence="14">Zinc finger Mcm10/DnaG-type domain-containing protein</fullName>
    </recommendedName>
</protein>
<evidence type="ECO:0000313" key="12">
    <source>
        <dbReference type="EMBL" id="KAK5774116.1"/>
    </source>
</evidence>
<dbReference type="GO" id="GO:0006270">
    <property type="term" value="P:DNA replication initiation"/>
    <property type="evidence" value="ECO:0007669"/>
    <property type="project" value="InterPro"/>
</dbReference>
<feature type="domain" description="MCM10 OB-fold" evidence="11">
    <location>
        <begin position="180"/>
        <end position="292"/>
    </location>
</feature>
<evidence type="ECO:0000256" key="6">
    <source>
        <dbReference type="ARBA" id="ARBA00022833"/>
    </source>
</evidence>
<dbReference type="InterPro" id="IPR012340">
    <property type="entry name" value="NA-bd_OB-fold"/>
</dbReference>
<evidence type="ECO:0000256" key="9">
    <source>
        <dbReference type="SAM" id="MobiDB-lite"/>
    </source>
</evidence>
<dbReference type="PANTHER" id="PTHR13454">
    <property type="entry name" value="PROTEIN MCM10 HOMOLOG"/>
    <property type="match status" value="1"/>
</dbReference>
<keyword evidence="4" id="KW-0479">Metal-binding</keyword>
<dbReference type="InterPro" id="IPR040184">
    <property type="entry name" value="Mcm10"/>
</dbReference>
<dbReference type="PANTHER" id="PTHR13454:SF11">
    <property type="entry name" value="PROTEIN MCM10 HOMOLOG"/>
    <property type="match status" value="1"/>
</dbReference>
<proteinExistence type="inferred from homology"/>
<keyword evidence="7" id="KW-0539">Nucleus</keyword>
<comment type="caution">
    <text evidence="12">The sequence shown here is derived from an EMBL/GenBank/DDBJ whole genome shotgun (WGS) entry which is preliminary data.</text>
</comment>
<comment type="similarity">
    <text evidence="2">Belongs to the MCM10 family.</text>
</comment>
<name>A0AAN8A6R5_9SACH</name>
<feature type="region of interest" description="Disordered" evidence="9">
    <location>
        <begin position="635"/>
        <end position="656"/>
    </location>
</feature>
<keyword evidence="13" id="KW-1185">Reference proteome</keyword>
<sequence length="656" mass="75614">MNLDPRDIITADPYANLTSDEDEQIQIEKEIQEMERKKQDLLKRLEQKKVNSKRVDPNFVSVEVPKTPEKKKSTDDKFPNHDINMTTFKVNLQDSKAAFNNREDNLNEIKLKEKYTSKNVSNLSESTTSYFVNRFQESKKREKSRIKAHESMMSSRIHTFGNNSNSKEYKHISVNELEEYSNLWISKRYIPEPQLKETLQNIKILRLNKLFAKVRPPKFEEPQYSNWVTLGIISQKSEVKYTTSAKPQKFIKLTLTNLKQQIDIFIFGDSGVQKYITLRVGDIIAILNPEILPWKLSSTSRGQHLIKSFNLKIAHNYNCILEIGKSRDLGYCPVWNKSSNSKCGNCIDVSVEKCCEYHREVQMRSSNAKRLDLNGGFSMGAPTKVGLQPSIYRENVSKQNPSNSKRILSNNVQTENISGKNFTPKNYGNGSNAPSFNLMSRTVGYNHQNEEELRKKSITARHFSSGNAAKAFFDDDYHNPDAFKKNLKNDKKRKIDEITQSKKFDKMLKKIFNKELDLDERSSIEIDQLKNTTESILQSGIIQNIGFDPTHGKIASVLQNKKFTSLPIKNEDFNSNDLSNFKSSDPHYNSKNDKKNVVKELLSFKKESVNLTSSAVHMMQRKEHRKAAWVEVFGTKKDKQKSRENDIESDSDLEII</sequence>
<dbReference type="InterPro" id="IPR055065">
    <property type="entry name" value="OB_MCM10"/>
</dbReference>
<reference evidence="13" key="1">
    <citation type="submission" date="2023-07" db="EMBL/GenBank/DDBJ databases">
        <title>A draft genome of Kazachstania heterogenica Y-27499.</title>
        <authorList>
            <person name="Donic C."/>
            <person name="Kralova J.S."/>
            <person name="Fidel L."/>
            <person name="Ben-Dor S."/>
            <person name="Jung S."/>
        </authorList>
    </citation>
    <scope>NUCLEOTIDE SEQUENCE [LARGE SCALE GENOMIC DNA]</scope>
    <source>
        <strain evidence="13">Y27499</strain>
    </source>
</reference>
<dbReference type="Pfam" id="PF09329">
    <property type="entry name" value="zf-primase"/>
    <property type="match status" value="1"/>
</dbReference>
<dbReference type="GO" id="GO:0008270">
    <property type="term" value="F:zinc ion binding"/>
    <property type="evidence" value="ECO:0007669"/>
    <property type="project" value="UniProtKB-KW"/>
</dbReference>
<feature type="compositionally biased region" description="Basic and acidic residues" evidence="9">
    <location>
        <begin position="635"/>
        <end position="646"/>
    </location>
</feature>
<dbReference type="Gene3D" id="2.40.50.140">
    <property type="entry name" value="Nucleic acid-binding proteins"/>
    <property type="match status" value="1"/>
</dbReference>
<feature type="compositionally biased region" description="Acidic residues" evidence="9">
    <location>
        <begin position="647"/>
        <end position="656"/>
    </location>
</feature>
<dbReference type="AlphaFoldDB" id="A0AAN8A6R5"/>
<evidence type="ECO:0000256" key="3">
    <source>
        <dbReference type="ARBA" id="ARBA00022705"/>
    </source>
</evidence>
<gene>
    <name evidence="12" type="ORF">RI543_004650</name>
</gene>
<feature type="domain" description="Zinc finger Mcm10/DnaG-type" evidence="10">
    <location>
        <begin position="324"/>
        <end position="370"/>
    </location>
</feature>
<dbReference type="Pfam" id="PF22379">
    <property type="entry name" value="OB_MCM10"/>
    <property type="match status" value="1"/>
</dbReference>
<keyword evidence="6" id="KW-0862">Zinc</keyword>
<dbReference type="GO" id="GO:0043596">
    <property type="term" value="C:nuclear replication fork"/>
    <property type="evidence" value="ECO:0007669"/>
    <property type="project" value="TreeGrafter"/>
</dbReference>
<comment type="subcellular location">
    <subcellularLocation>
        <location evidence="1">Nucleus</location>
    </subcellularLocation>
</comment>
<dbReference type="Proteomes" id="UP001306508">
    <property type="component" value="Unassembled WGS sequence"/>
</dbReference>
<evidence type="ECO:0000256" key="1">
    <source>
        <dbReference type="ARBA" id="ARBA00004123"/>
    </source>
</evidence>
<evidence type="ECO:0000256" key="2">
    <source>
        <dbReference type="ARBA" id="ARBA00009679"/>
    </source>
</evidence>
<dbReference type="InterPro" id="IPR015408">
    <property type="entry name" value="Znf_Mcm10/DnaG"/>
</dbReference>
<evidence type="ECO:0000313" key="13">
    <source>
        <dbReference type="Proteomes" id="UP001306508"/>
    </source>
</evidence>
<keyword evidence="8" id="KW-0175">Coiled coil</keyword>
<feature type="coiled-coil region" evidence="8">
    <location>
        <begin position="17"/>
        <end position="51"/>
    </location>
</feature>